<sequence length="83" mass="8954">MTTESLRPGFLTCNQSPDFWRVHGGGRGVEPHGHMLLIHLHTDRQSGRVTTIPNTPVPSANPPPVPQLTPDDPCGHLLQGSGM</sequence>
<proteinExistence type="predicted"/>
<comment type="caution">
    <text evidence="2">The sequence shown here is derived from an EMBL/GenBank/DDBJ whole genome shotgun (WGS) entry which is preliminary data.</text>
</comment>
<dbReference type="EMBL" id="JAURVH010001523">
    <property type="protein sequence ID" value="KAK5921309.1"/>
    <property type="molecule type" value="Genomic_DNA"/>
</dbReference>
<dbReference type="AlphaFoldDB" id="A0AAN8HRD1"/>
<evidence type="ECO:0000313" key="3">
    <source>
        <dbReference type="Proteomes" id="UP001331515"/>
    </source>
</evidence>
<reference evidence="2 3" key="1">
    <citation type="journal article" date="2023" name="Mol. Biol. Evol.">
        <title>Genomics of Secondarily Temperate Adaptation in the Only Non-Antarctic Icefish.</title>
        <authorList>
            <person name="Rivera-Colon A.G."/>
            <person name="Rayamajhi N."/>
            <person name="Minhas B.F."/>
            <person name="Madrigal G."/>
            <person name="Bilyk K.T."/>
            <person name="Yoon V."/>
            <person name="Hune M."/>
            <person name="Gregory S."/>
            <person name="Cheng C.H.C."/>
            <person name="Catchen J.M."/>
        </authorList>
    </citation>
    <scope>NUCLEOTIDE SEQUENCE [LARGE SCALE GENOMIC DNA]</scope>
    <source>
        <tissue evidence="2">White muscle</tissue>
    </source>
</reference>
<evidence type="ECO:0000313" key="2">
    <source>
        <dbReference type="EMBL" id="KAK5921309.1"/>
    </source>
</evidence>
<protein>
    <submittedName>
        <fullName evidence="2">Uncharacterized protein</fullName>
    </submittedName>
</protein>
<dbReference type="Proteomes" id="UP001331515">
    <property type="component" value="Unassembled WGS sequence"/>
</dbReference>
<evidence type="ECO:0000256" key="1">
    <source>
        <dbReference type="SAM" id="MobiDB-lite"/>
    </source>
</evidence>
<name>A0AAN8HRD1_CHAGU</name>
<feature type="compositionally biased region" description="Pro residues" evidence="1">
    <location>
        <begin position="55"/>
        <end position="67"/>
    </location>
</feature>
<organism evidence="2 3">
    <name type="scientific">Champsocephalus gunnari</name>
    <name type="common">Mackerel icefish</name>
    <dbReference type="NCBI Taxonomy" id="52237"/>
    <lineage>
        <taxon>Eukaryota</taxon>
        <taxon>Metazoa</taxon>
        <taxon>Chordata</taxon>
        <taxon>Craniata</taxon>
        <taxon>Vertebrata</taxon>
        <taxon>Euteleostomi</taxon>
        <taxon>Actinopterygii</taxon>
        <taxon>Neopterygii</taxon>
        <taxon>Teleostei</taxon>
        <taxon>Neoteleostei</taxon>
        <taxon>Acanthomorphata</taxon>
        <taxon>Eupercaria</taxon>
        <taxon>Perciformes</taxon>
        <taxon>Notothenioidei</taxon>
        <taxon>Channichthyidae</taxon>
        <taxon>Champsocephalus</taxon>
    </lineage>
</organism>
<gene>
    <name evidence="2" type="ORF">CgunFtcFv8_025025</name>
</gene>
<keyword evidence="3" id="KW-1185">Reference proteome</keyword>
<feature type="region of interest" description="Disordered" evidence="1">
    <location>
        <begin position="54"/>
        <end position="83"/>
    </location>
</feature>
<accession>A0AAN8HRD1</accession>